<comment type="caution">
    <text evidence="2">The sequence shown here is derived from an EMBL/GenBank/DDBJ whole genome shotgun (WGS) entry which is preliminary data.</text>
</comment>
<feature type="transmembrane region" description="Helical" evidence="1">
    <location>
        <begin position="61"/>
        <end position="81"/>
    </location>
</feature>
<dbReference type="Proteomes" id="UP000620124">
    <property type="component" value="Unassembled WGS sequence"/>
</dbReference>
<gene>
    <name evidence="2" type="ORF">MVEN_02611000</name>
</gene>
<evidence type="ECO:0000313" key="2">
    <source>
        <dbReference type="EMBL" id="KAF7326529.1"/>
    </source>
</evidence>
<keyword evidence="1" id="KW-1133">Transmembrane helix</keyword>
<protein>
    <submittedName>
        <fullName evidence="2">Uncharacterized protein</fullName>
    </submittedName>
</protein>
<keyword evidence="1" id="KW-0472">Membrane</keyword>
<keyword evidence="3" id="KW-1185">Reference proteome</keyword>
<feature type="transmembrane region" description="Helical" evidence="1">
    <location>
        <begin position="101"/>
        <end position="123"/>
    </location>
</feature>
<organism evidence="2 3">
    <name type="scientific">Mycena venus</name>
    <dbReference type="NCBI Taxonomy" id="2733690"/>
    <lineage>
        <taxon>Eukaryota</taxon>
        <taxon>Fungi</taxon>
        <taxon>Dikarya</taxon>
        <taxon>Basidiomycota</taxon>
        <taxon>Agaricomycotina</taxon>
        <taxon>Agaricomycetes</taxon>
        <taxon>Agaricomycetidae</taxon>
        <taxon>Agaricales</taxon>
        <taxon>Marasmiineae</taxon>
        <taxon>Mycenaceae</taxon>
        <taxon>Mycena</taxon>
    </lineage>
</organism>
<accession>A0A8H6WU18</accession>
<proteinExistence type="predicted"/>
<feature type="transmembrane region" description="Helical" evidence="1">
    <location>
        <begin position="153"/>
        <end position="173"/>
    </location>
</feature>
<dbReference type="OrthoDB" id="3357408at2759"/>
<dbReference type="EMBL" id="JACAZI010000043">
    <property type="protein sequence ID" value="KAF7326529.1"/>
    <property type="molecule type" value="Genomic_DNA"/>
</dbReference>
<keyword evidence="1" id="KW-0812">Transmembrane</keyword>
<dbReference type="AlphaFoldDB" id="A0A8H6WU18"/>
<sequence length="239" mass="26358">MHNIEAFALYNGAGGAQEELLNISDWVNVVKTVDVILQTLLGDGMLIYRCWIVYEKSWRIIVFSLLLWLGTAACTAVGLRIGATLHSHALITSGSLQPAIISFWVLTITQNFVTTGLLISRIYRIDRQNTRFAYYSASSANKGPTRLQRAIRIILESGLMYTVTALVTFITFISGSNSAYGTSDVEVQVVGIAFNLIIIRADKRAQPEKMASTTMPLEVLRRPMVSDSMDAVSVTVMSN</sequence>
<reference evidence="2" key="1">
    <citation type="submission" date="2020-05" db="EMBL/GenBank/DDBJ databases">
        <title>Mycena genomes resolve the evolution of fungal bioluminescence.</title>
        <authorList>
            <person name="Tsai I.J."/>
        </authorList>
    </citation>
    <scope>NUCLEOTIDE SEQUENCE</scope>
    <source>
        <strain evidence="2">CCC161011</strain>
    </source>
</reference>
<evidence type="ECO:0000313" key="3">
    <source>
        <dbReference type="Proteomes" id="UP000620124"/>
    </source>
</evidence>
<name>A0A8H6WU18_9AGAR</name>
<evidence type="ECO:0000256" key="1">
    <source>
        <dbReference type="SAM" id="Phobius"/>
    </source>
</evidence>